<dbReference type="Proteomes" id="UP001214628">
    <property type="component" value="Chromosome 1"/>
</dbReference>
<gene>
    <name evidence="2" type="ORF">MPSI1_001086</name>
</gene>
<feature type="compositionally biased region" description="Polar residues" evidence="1">
    <location>
        <begin position="39"/>
        <end position="52"/>
    </location>
</feature>
<sequence>MPPSLERHDDRNQEKYEKDTLRASDSGSSDRAGSEHPSRSQTPAHSSDTATEQYKKGSESQKVRNEPSSPTSNTQGNPKRPTEPLSGQRGMAAPDSSKDSPRFSQSPIVSSSMPSNANSRGAPRRSKSPNDNSRYQTGLPQGRKPMFQPKRSKSSLLLDRRNSYVSGPVAPILDSRRVTSTQHGIETEDSSVHNPSRFYLDDEEDARTPNSRPYMLSAGSSSNLKLGSLVQQPTGSPYFARSRNDSVTSLTSLLDGKSALRRSSSTQSLNESHLHRSVSSRDHLQQMLQRNQIERRGSALSSLTGEQSGPVRTGAAGNSNNLLTSAFANLLSSGKPPERSHAPIVSKFARYEQQFDPAAYAQHFLSMSSGANDIPGRVVSVDVPATSVYSEQFVDRIRAQMNSLGKAENNQSSQKGKEPGSKYAADSPADTHQYRYLLDYGLSGPSIDKELLSRVKLTPRSDAGLALESDVKRETSYRPRTRTRTVSGSQSNESSMKDAAKLAVPDSATTLGPNMIPFHFIHALTSAMENALALDRAEVPAMASLLPGVADHDSSLLPHLTPDNVSETDQESSGEENVHFIDNRSMRAIAYTAQAIAVQRIHTVTRRFADPFRDALARVSESSGYLAYLQEQERISRASASSRNNRNNTQQSQGSGIIGSRWRRGPLWGAQRSQGQESGSDQRPTIPRSNTALASLGSLAGRPNSPRLTPSRG</sequence>
<dbReference type="EMBL" id="CP118375">
    <property type="protein sequence ID" value="WFD42441.1"/>
    <property type="molecule type" value="Genomic_DNA"/>
</dbReference>
<feature type="region of interest" description="Disordered" evidence="1">
    <location>
        <begin position="637"/>
        <end position="713"/>
    </location>
</feature>
<evidence type="ECO:0000313" key="3">
    <source>
        <dbReference type="Proteomes" id="UP001214628"/>
    </source>
</evidence>
<accession>A0AAF0F3T3</accession>
<keyword evidence="3" id="KW-1185">Reference proteome</keyword>
<feature type="compositionally biased region" description="Low complexity" evidence="1">
    <location>
        <begin position="104"/>
        <end position="115"/>
    </location>
</feature>
<feature type="compositionally biased region" description="Polar residues" evidence="1">
    <location>
        <begin position="404"/>
        <end position="414"/>
    </location>
</feature>
<feature type="compositionally biased region" description="Polar residues" evidence="1">
    <location>
        <begin position="261"/>
        <end position="271"/>
    </location>
</feature>
<feature type="region of interest" description="Disordered" evidence="1">
    <location>
        <begin position="467"/>
        <end position="499"/>
    </location>
</feature>
<feature type="region of interest" description="Disordered" evidence="1">
    <location>
        <begin position="177"/>
        <end position="196"/>
    </location>
</feature>
<feature type="compositionally biased region" description="Polar residues" evidence="1">
    <location>
        <begin position="129"/>
        <end position="139"/>
    </location>
</feature>
<feature type="compositionally biased region" description="Polar residues" evidence="1">
    <location>
        <begin position="66"/>
        <end position="77"/>
    </location>
</feature>
<reference evidence="2" key="1">
    <citation type="submission" date="2023-02" db="EMBL/GenBank/DDBJ databases">
        <title>Mating type loci evolution in Malassezia.</title>
        <authorList>
            <person name="Coelho M.A."/>
        </authorList>
    </citation>
    <scope>NUCLEOTIDE SEQUENCE</scope>
    <source>
        <strain evidence="2">CBS 14136</strain>
    </source>
</reference>
<evidence type="ECO:0000313" key="2">
    <source>
        <dbReference type="EMBL" id="WFD42441.1"/>
    </source>
</evidence>
<feature type="compositionally biased region" description="Basic and acidic residues" evidence="1">
    <location>
        <begin position="53"/>
        <end position="65"/>
    </location>
</feature>
<proteinExistence type="predicted"/>
<organism evidence="2 3">
    <name type="scientific">Malassezia psittaci</name>
    <dbReference type="NCBI Taxonomy" id="1821823"/>
    <lineage>
        <taxon>Eukaryota</taxon>
        <taxon>Fungi</taxon>
        <taxon>Dikarya</taxon>
        <taxon>Basidiomycota</taxon>
        <taxon>Ustilaginomycotina</taxon>
        <taxon>Malasseziomycetes</taxon>
        <taxon>Malasseziales</taxon>
        <taxon>Malasseziaceae</taxon>
        <taxon>Malassezia</taxon>
    </lineage>
</organism>
<feature type="region of interest" description="Disordered" evidence="1">
    <location>
        <begin position="404"/>
        <end position="428"/>
    </location>
</feature>
<dbReference type="AlphaFoldDB" id="A0AAF0F3T3"/>
<feature type="region of interest" description="Disordered" evidence="1">
    <location>
        <begin position="258"/>
        <end position="282"/>
    </location>
</feature>
<name>A0AAF0F3T3_9BASI</name>
<protein>
    <submittedName>
        <fullName evidence="2">Uncharacterized protein</fullName>
    </submittedName>
</protein>
<feature type="compositionally biased region" description="Low complexity" evidence="1">
    <location>
        <begin position="637"/>
        <end position="660"/>
    </location>
</feature>
<evidence type="ECO:0000256" key="1">
    <source>
        <dbReference type="SAM" id="MobiDB-lite"/>
    </source>
</evidence>
<feature type="compositionally biased region" description="Basic and acidic residues" evidence="1">
    <location>
        <begin position="1"/>
        <end position="22"/>
    </location>
</feature>
<feature type="region of interest" description="Disordered" evidence="1">
    <location>
        <begin position="1"/>
        <end position="162"/>
    </location>
</feature>
<feature type="compositionally biased region" description="Polar residues" evidence="1">
    <location>
        <begin position="484"/>
        <end position="494"/>
    </location>
</feature>
<feature type="region of interest" description="Disordered" evidence="1">
    <location>
        <begin position="297"/>
        <end position="317"/>
    </location>
</feature>
<feature type="compositionally biased region" description="Polar residues" evidence="1">
    <location>
        <begin position="671"/>
        <end position="693"/>
    </location>
</feature>